<name>A0ABU0AK79_9BACI</name>
<proteinExistence type="predicted"/>
<accession>A0ABU0AK79</accession>
<reference evidence="1 2" key="1">
    <citation type="submission" date="2023-07" db="EMBL/GenBank/DDBJ databases">
        <title>Genomic Encyclopedia of Type Strains, Phase IV (KMG-IV): sequencing the most valuable type-strain genomes for metagenomic binning, comparative biology and taxonomic classification.</title>
        <authorList>
            <person name="Goeker M."/>
        </authorList>
    </citation>
    <scope>NUCLEOTIDE SEQUENCE [LARGE SCALE GENOMIC DNA]</scope>
    <source>
        <strain evidence="1 2">DSM 23494</strain>
    </source>
</reference>
<sequence>MEISKVLLRFVEWFFDNNFTVPANKMHRTRSNERTVNICFEKMDNDVAGSES</sequence>
<gene>
    <name evidence="1" type="ORF">J2S17_003562</name>
</gene>
<evidence type="ECO:0000313" key="2">
    <source>
        <dbReference type="Proteomes" id="UP001238088"/>
    </source>
</evidence>
<organism evidence="1 2">
    <name type="scientific">Cytobacillus purgationiresistens</name>
    <dbReference type="NCBI Taxonomy" id="863449"/>
    <lineage>
        <taxon>Bacteria</taxon>
        <taxon>Bacillati</taxon>
        <taxon>Bacillota</taxon>
        <taxon>Bacilli</taxon>
        <taxon>Bacillales</taxon>
        <taxon>Bacillaceae</taxon>
        <taxon>Cytobacillus</taxon>
    </lineage>
</organism>
<keyword evidence="2" id="KW-1185">Reference proteome</keyword>
<evidence type="ECO:0000313" key="1">
    <source>
        <dbReference type="EMBL" id="MDQ0271674.1"/>
    </source>
</evidence>
<dbReference type="EMBL" id="JAUSUB010000016">
    <property type="protein sequence ID" value="MDQ0271674.1"/>
    <property type="molecule type" value="Genomic_DNA"/>
</dbReference>
<protein>
    <submittedName>
        <fullName evidence="1">Uncharacterized protein</fullName>
    </submittedName>
</protein>
<comment type="caution">
    <text evidence="1">The sequence shown here is derived from an EMBL/GenBank/DDBJ whole genome shotgun (WGS) entry which is preliminary data.</text>
</comment>
<dbReference type="Proteomes" id="UP001238088">
    <property type="component" value="Unassembled WGS sequence"/>
</dbReference>